<feature type="compositionally biased region" description="Basic and acidic residues" evidence="2">
    <location>
        <begin position="462"/>
        <end position="480"/>
    </location>
</feature>
<feature type="region of interest" description="Disordered" evidence="2">
    <location>
        <begin position="752"/>
        <end position="785"/>
    </location>
</feature>
<keyword evidence="1" id="KW-0175">Coiled coil</keyword>
<feature type="region of interest" description="Disordered" evidence="2">
    <location>
        <begin position="72"/>
        <end position="104"/>
    </location>
</feature>
<dbReference type="EMBL" id="MU859076">
    <property type="protein sequence ID" value="KAK3955434.1"/>
    <property type="molecule type" value="Genomic_DNA"/>
</dbReference>
<keyword evidence="4" id="KW-1185">Reference proteome</keyword>
<accession>A0AAN6P0E9</accession>
<feature type="coiled-coil region" evidence="1">
    <location>
        <begin position="331"/>
        <end position="365"/>
    </location>
</feature>
<proteinExistence type="predicted"/>
<feature type="compositionally biased region" description="Basic and acidic residues" evidence="2">
    <location>
        <begin position="776"/>
        <end position="785"/>
    </location>
</feature>
<evidence type="ECO:0000313" key="4">
    <source>
        <dbReference type="Proteomes" id="UP001303222"/>
    </source>
</evidence>
<reference evidence="3" key="1">
    <citation type="journal article" date="2023" name="Mol. Phylogenet. Evol.">
        <title>Genome-scale phylogeny and comparative genomics of the fungal order Sordariales.</title>
        <authorList>
            <person name="Hensen N."/>
            <person name="Bonometti L."/>
            <person name="Westerberg I."/>
            <person name="Brannstrom I.O."/>
            <person name="Guillou S."/>
            <person name="Cros-Aarteil S."/>
            <person name="Calhoun S."/>
            <person name="Haridas S."/>
            <person name="Kuo A."/>
            <person name="Mondo S."/>
            <person name="Pangilinan J."/>
            <person name="Riley R."/>
            <person name="LaButti K."/>
            <person name="Andreopoulos B."/>
            <person name="Lipzen A."/>
            <person name="Chen C."/>
            <person name="Yan M."/>
            <person name="Daum C."/>
            <person name="Ng V."/>
            <person name="Clum A."/>
            <person name="Steindorff A."/>
            <person name="Ohm R.A."/>
            <person name="Martin F."/>
            <person name="Silar P."/>
            <person name="Natvig D.O."/>
            <person name="Lalanne C."/>
            <person name="Gautier V."/>
            <person name="Ament-Velasquez S.L."/>
            <person name="Kruys A."/>
            <person name="Hutchinson M.I."/>
            <person name="Powell A.J."/>
            <person name="Barry K."/>
            <person name="Miller A.N."/>
            <person name="Grigoriev I.V."/>
            <person name="Debuchy R."/>
            <person name="Gladieux P."/>
            <person name="Hiltunen Thoren M."/>
            <person name="Johannesson H."/>
        </authorList>
    </citation>
    <scope>NUCLEOTIDE SEQUENCE</scope>
    <source>
        <strain evidence="3">CBS 626.80</strain>
    </source>
</reference>
<dbReference type="AlphaFoldDB" id="A0AAN6P0E9"/>
<feature type="region of interest" description="Disordered" evidence="2">
    <location>
        <begin position="171"/>
        <end position="198"/>
    </location>
</feature>
<comment type="caution">
    <text evidence="3">The sequence shown here is derived from an EMBL/GenBank/DDBJ whole genome shotgun (WGS) entry which is preliminary data.</text>
</comment>
<dbReference type="Proteomes" id="UP001303222">
    <property type="component" value="Unassembled WGS sequence"/>
</dbReference>
<evidence type="ECO:0000256" key="2">
    <source>
        <dbReference type="SAM" id="MobiDB-lite"/>
    </source>
</evidence>
<sequence>MVNPRRPRPTRDTISFPNPVVGKLMSAPTPALAKSIVTAYRFKNMSCTPRTFAEQRTPRWFGIIASSCPSGAPPQNVPLRSSSPEDIVPLPASSPTLGGTSYASTGSLESGATMMAQGIILSGRDNVPLLSSVPEDIPLPASSPTLGGTSYATSYASTGSGESGATIMAQGTILPGSNNNNMDEESESSTAVVDRSNDPRFRTPEAYLRFPIDEIVEGPKDSYFSHPWHNLMKESTDFPFFMFNAIRYPAKSLNKAAAEAFPWKHVETIRAPWVNDGKLLQYDEPLGYCVEKACDEDVSKLDKNKLFDFTHVLDAALQFHHEDVQRYAKYLKDIETEVGAIRKRAKELEREKSQMDEELSSLRHKLQRSRGPNVLVGTQRNLVQAKVEELNMYQDDISAALRELVQKYNQKMAEHHRTVIMTLHLESLNVSDLHRAEAKRKAEAKANEEEQRHLMNLFKSQRQKDVEEGEEFQRRLEKTRARAATPTTQADDDHLLGDEDLYNASPRGNQPLRPSAKDKGKGKAVDTNPNPPPFTFSVAQTSTTTTETSPNPFFAAAAAALAAGPSLYPTPDDLIEDIVPPQPQTLTEAGQLLNPHPLYPQDVPSWFPIFDAQQIVPLRAGRPRERFDELTVEFAELYSKAEEEKKKKKKKGVAGKKPLPKIYPEFHDPHPEWPTATKRERGGWWLCRPVEDPEATRPEKACKLCKAARAEAARARGVFPESEDGRTAQEQYNEINEAMDLAMAQAHVGEAKRLRERTRREDEEAERVRRWNGMSFEEKREMGFH</sequence>
<evidence type="ECO:0000256" key="1">
    <source>
        <dbReference type="SAM" id="Coils"/>
    </source>
</evidence>
<organism evidence="3 4">
    <name type="scientific">Pseudoneurospora amorphoporcata</name>
    <dbReference type="NCBI Taxonomy" id="241081"/>
    <lineage>
        <taxon>Eukaryota</taxon>
        <taxon>Fungi</taxon>
        <taxon>Dikarya</taxon>
        <taxon>Ascomycota</taxon>
        <taxon>Pezizomycotina</taxon>
        <taxon>Sordariomycetes</taxon>
        <taxon>Sordariomycetidae</taxon>
        <taxon>Sordariales</taxon>
        <taxon>Sordariaceae</taxon>
        <taxon>Pseudoneurospora</taxon>
    </lineage>
</organism>
<gene>
    <name evidence="3" type="ORF">QBC32DRAFT_253112</name>
</gene>
<feature type="compositionally biased region" description="Polar residues" evidence="2">
    <location>
        <begin position="93"/>
        <end position="104"/>
    </location>
</feature>
<name>A0AAN6P0E9_9PEZI</name>
<feature type="region of interest" description="Disordered" evidence="2">
    <location>
        <begin position="457"/>
        <end position="548"/>
    </location>
</feature>
<evidence type="ECO:0000313" key="3">
    <source>
        <dbReference type="EMBL" id="KAK3955434.1"/>
    </source>
</evidence>
<feature type="compositionally biased region" description="Basic and acidic residues" evidence="2">
    <location>
        <begin position="515"/>
        <end position="524"/>
    </location>
</feature>
<reference evidence="3" key="2">
    <citation type="submission" date="2023-06" db="EMBL/GenBank/DDBJ databases">
        <authorList>
            <consortium name="Lawrence Berkeley National Laboratory"/>
            <person name="Mondo S.J."/>
            <person name="Hensen N."/>
            <person name="Bonometti L."/>
            <person name="Westerberg I."/>
            <person name="Brannstrom I.O."/>
            <person name="Guillou S."/>
            <person name="Cros-Aarteil S."/>
            <person name="Calhoun S."/>
            <person name="Haridas S."/>
            <person name="Kuo A."/>
            <person name="Pangilinan J."/>
            <person name="Riley R."/>
            <person name="Labutti K."/>
            <person name="Andreopoulos B."/>
            <person name="Lipzen A."/>
            <person name="Chen C."/>
            <person name="Yanf M."/>
            <person name="Daum C."/>
            <person name="Ng V."/>
            <person name="Clum A."/>
            <person name="Steindorff A."/>
            <person name="Ohm R."/>
            <person name="Martin F."/>
            <person name="Silar P."/>
            <person name="Natvig D."/>
            <person name="Lalanne C."/>
            <person name="Gautier V."/>
            <person name="Ament-Velasquez S.L."/>
            <person name="Kruys A."/>
            <person name="Hutchinson M.I."/>
            <person name="Powell A.J."/>
            <person name="Barry K."/>
            <person name="Miller A.N."/>
            <person name="Grigoriev I.V."/>
            <person name="Debuchy R."/>
            <person name="Gladieux P."/>
            <person name="Thoren M.H."/>
            <person name="Johannesson H."/>
        </authorList>
    </citation>
    <scope>NUCLEOTIDE SEQUENCE</scope>
    <source>
        <strain evidence="3">CBS 626.80</strain>
    </source>
</reference>
<protein>
    <submittedName>
        <fullName evidence="3">Uncharacterized protein</fullName>
    </submittedName>
</protein>
<feature type="compositionally biased region" description="Basic and acidic residues" evidence="2">
    <location>
        <begin position="752"/>
        <end position="769"/>
    </location>
</feature>